<dbReference type="AlphaFoldDB" id="A0A347UDG6"/>
<evidence type="ECO:0000313" key="3">
    <source>
        <dbReference type="EMBL" id="AXX96894.1"/>
    </source>
</evidence>
<organism evidence="3 4">
    <name type="scientific">Profundibacter amoris</name>
    <dbReference type="NCBI Taxonomy" id="2171755"/>
    <lineage>
        <taxon>Bacteria</taxon>
        <taxon>Pseudomonadati</taxon>
        <taxon>Pseudomonadota</taxon>
        <taxon>Alphaproteobacteria</taxon>
        <taxon>Rhodobacterales</taxon>
        <taxon>Paracoccaceae</taxon>
        <taxon>Profundibacter</taxon>
    </lineage>
</organism>
<dbReference type="EMBL" id="CP032125">
    <property type="protein sequence ID" value="AXX96894.1"/>
    <property type="molecule type" value="Genomic_DNA"/>
</dbReference>
<dbReference type="SMART" id="SM01324">
    <property type="entry name" value="YARHG"/>
    <property type="match status" value="1"/>
</dbReference>
<dbReference type="Pfam" id="PF13308">
    <property type="entry name" value="YARHG"/>
    <property type="match status" value="1"/>
</dbReference>
<keyword evidence="1" id="KW-0732">Signal</keyword>
<dbReference type="InterPro" id="IPR025582">
    <property type="entry name" value="YARHG_dom"/>
</dbReference>
<feature type="signal peptide" evidence="1">
    <location>
        <begin position="1"/>
        <end position="19"/>
    </location>
</feature>
<dbReference type="Pfam" id="PF14627">
    <property type="entry name" value="DUF4453"/>
    <property type="match status" value="1"/>
</dbReference>
<evidence type="ECO:0000259" key="2">
    <source>
        <dbReference type="SMART" id="SM01324"/>
    </source>
</evidence>
<reference evidence="3 4" key="1">
    <citation type="submission" date="2018-09" db="EMBL/GenBank/DDBJ databases">
        <title>Profundibacter amoris BAR1 gen. nov., sp. nov., a new member of the Roseobacter clade isolated at Lokis Castle Vent Field on the Arctic Mid-Oceanic Ridge.</title>
        <authorList>
            <person name="Le Moine Bauer S."/>
            <person name="Sjoeberg A.G."/>
            <person name="L'Haridon S."/>
            <person name="Stokke R."/>
            <person name="Roalkvam I."/>
            <person name="Steen I.H."/>
            <person name="Dahle H."/>
        </authorList>
    </citation>
    <scope>NUCLEOTIDE SEQUENCE [LARGE SCALE GENOMIC DNA]</scope>
    <source>
        <strain evidence="3 4">BAR1</strain>
    </source>
</reference>
<accession>A0A347UDG6</accession>
<dbReference type="Proteomes" id="UP000261704">
    <property type="component" value="Chromosome"/>
</dbReference>
<proteinExistence type="predicted"/>
<dbReference type="InterPro" id="IPR027920">
    <property type="entry name" value="DUF4453"/>
</dbReference>
<feature type="chain" id="PRO_5016600264" evidence="1">
    <location>
        <begin position="20"/>
        <end position="195"/>
    </location>
</feature>
<dbReference type="RefSeq" id="WP_118941552.1">
    <property type="nucleotide sequence ID" value="NZ_CP032125.1"/>
</dbReference>
<dbReference type="OrthoDB" id="7666530at2"/>
<dbReference type="KEGG" id="pamo:BAR1_02510"/>
<evidence type="ECO:0000256" key="1">
    <source>
        <dbReference type="SAM" id="SignalP"/>
    </source>
</evidence>
<sequence>MKFLIGLAVAIGISSPAFADIENPCADLWFSRNAMLDKAGYCFSTPLGKALFDNSDCTTKQPELTPEVKAQIAVIRELEQGDEGGFYAACNIDTGQQKLDLPDLELRKQLDFQPATDGGTGVCFGYTGPEQPLFAAPWENARTIGVIHQGDDITIAHLDWHGWGFTTVMQGNETKALGWYKIPVADPAQCRVFAG</sequence>
<protein>
    <submittedName>
        <fullName evidence="3">DUF4453 domain-containing protein</fullName>
    </submittedName>
</protein>
<gene>
    <name evidence="3" type="ORF">BAR1_02510</name>
</gene>
<keyword evidence="4" id="KW-1185">Reference proteome</keyword>
<name>A0A347UDG6_9RHOB</name>
<feature type="domain" description="YARHG" evidence="2">
    <location>
        <begin position="7"/>
        <end position="80"/>
    </location>
</feature>
<evidence type="ECO:0000313" key="4">
    <source>
        <dbReference type="Proteomes" id="UP000261704"/>
    </source>
</evidence>